<evidence type="ECO:0000313" key="2">
    <source>
        <dbReference type="Proteomes" id="UP000284416"/>
    </source>
</evidence>
<name>A0A417YQP7_9BACI</name>
<dbReference type="RefSeq" id="WP_118923130.1">
    <property type="nucleotide sequence ID" value="NZ_QWEG01000012.1"/>
</dbReference>
<organism evidence="1 2">
    <name type="scientific">Neobacillus notoginsengisoli</name>
    <dbReference type="NCBI Taxonomy" id="1578198"/>
    <lineage>
        <taxon>Bacteria</taxon>
        <taxon>Bacillati</taxon>
        <taxon>Bacillota</taxon>
        <taxon>Bacilli</taxon>
        <taxon>Bacillales</taxon>
        <taxon>Bacillaceae</taxon>
        <taxon>Neobacillus</taxon>
    </lineage>
</organism>
<dbReference type="EMBL" id="QWEG01000012">
    <property type="protein sequence ID" value="RHW36046.1"/>
    <property type="molecule type" value="Genomic_DNA"/>
</dbReference>
<gene>
    <name evidence="1" type="ORF">D1B31_18355</name>
</gene>
<sequence length="94" mass="10837">MQRHLKTVLKGTISLIEKPSEKVYRFAIDVEQRYVDIPAVNPIAIYGTLDYDLSLNRVTSDTLSYPYKTLLNGTKHQILTKINETIDDDLKRII</sequence>
<protein>
    <submittedName>
        <fullName evidence="1">Uncharacterized protein</fullName>
    </submittedName>
</protein>
<proteinExistence type="predicted"/>
<dbReference type="OrthoDB" id="9854803at2"/>
<accession>A0A417YQP7</accession>
<dbReference type="Proteomes" id="UP000284416">
    <property type="component" value="Unassembled WGS sequence"/>
</dbReference>
<dbReference type="AlphaFoldDB" id="A0A417YQP7"/>
<reference evidence="1 2" key="1">
    <citation type="journal article" date="2017" name="Int. J. Syst. Evol. Microbiol.">
        <title>Bacillus notoginsengisoli sp. nov., a novel bacterium isolated from the rhizosphere of Panax notoginseng.</title>
        <authorList>
            <person name="Zhang M.Y."/>
            <person name="Cheng J."/>
            <person name="Cai Y."/>
            <person name="Zhang T.Y."/>
            <person name="Wu Y.Y."/>
            <person name="Manikprabhu D."/>
            <person name="Li W.J."/>
            <person name="Zhang Y.X."/>
        </authorList>
    </citation>
    <scope>NUCLEOTIDE SEQUENCE [LARGE SCALE GENOMIC DNA]</scope>
    <source>
        <strain evidence="1 2">JCM 30743</strain>
    </source>
</reference>
<keyword evidence="2" id="KW-1185">Reference proteome</keyword>
<evidence type="ECO:0000313" key="1">
    <source>
        <dbReference type="EMBL" id="RHW36046.1"/>
    </source>
</evidence>
<comment type="caution">
    <text evidence="1">The sequence shown here is derived from an EMBL/GenBank/DDBJ whole genome shotgun (WGS) entry which is preliminary data.</text>
</comment>